<sequence length="201" mass="20727">MSHWSVSYVDGSFIEPTLTGSLAGECVTNAPWIVYDVVLNDPDGVVATDLVSLVFTDGTNTETIELGTLVDGKLSGKALWPGATVAEDGVTPTGWPGWAFVDGEWVVTDENFAWTRDLTEVTLVVNPELTVDLAYPAVTLDCAPPSTGSGTGNASTTATSTAATGLAATGFDGGPIGIVAALLAVAGLALLAVTWVRRRRA</sequence>
<name>A0A4Q2KYC3_9MICO</name>
<dbReference type="AlphaFoldDB" id="A0A4Q2KYC3"/>
<feature type="transmembrane region" description="Helical" evidence="1">
    <location>
        <begin position="176"/>
        <end position="196"/>
    </location>
</feature>
<gene>
    <name evidence="2" type="ORF">ESP51_13065</name>
</gene>
<keyword evidence="3" id="KW-1185">Reference proteome</keyword>
<dbReference type="OrthoDB" id="3783029at2"/>
<evidence type="ECO:0000256" key="1">
    <source>
        <dbReference type="SAM" id="Phobius"/>
    </source>
</evidence>
<reference evidence="2 3" key="1">
    <citation type="submission" date="2019-01" db="EMBL/GenBank/DDBJ databases">
        <title>Agromyces.</title>
        <authorList>
            <person name="Li J."/>
        </authorList>
    </citation>
    <scope>NUCLEOTIDE SEQUENCE [LARGE SCALE GENOMIC DNA]</scope>
    <source>
        <strain evidence="2 3">DSM 15934</strain>
    </source>
</reference>
<organism evidence="2 3">
    <name type="scientific">Agromyces albus</name>
    <dbReference type="NCBI Taxonomy" id="205332"/>
    <lineage>
        <taxon>Bacteria</taxon>
        <taxon>Bacillati</taxon>
        <taxon>Actinomycetota</taxon>
        <taxon>Actinomycetes</taxon>
        <taxon>Micrococcales</taxon>
        <taxon>Microbacteriaceae</taxon>
        <taxon>Agromyces</taxon>
    </lineage>
</organism>
<accession>A0A4Q2KYC3</accession>
<keyword evidence="1" id="KW-1133">Transmembrane helix</keyword>
<protein>
    <submittedName>
        <fullName evidence="2">Cell wall protein</fullName>
    </submittedName>
</protein>
<evidence type="ECO:0000313" key="2">
    <source>
        <dbReference type="EMBL" id="RXZ68892.1"/>
    </source>
</evidence>
<keyword evidence="1" id="KW-0812">Transmembrane</keyword>
<dbReference type="EMBL" id="SDPN01000024">
    <property type="protein sequence ID" value="RXZ68892.1"/>
    <property type="molecule type" value="Genomic_DNA"/>
</dbReference>
<keyword evidence="1" id="KW-0472">Membrane</keyword>
<dbReference type="Proteomes" id="UP000293865">
    <property type="component" value="Unassembled WGS sequence"/>
</dbReference>
<proteinExistence type="predicted"/>
<comment type="caution">
    <text evidence="2">The sequence shown here is derived from an EMBL/GenBank/DDBJ whole genome shotgun (WGS) entry which is preliminary data.</text>
</comment>
<evidence type="ECO:0000313" key="3">
    <source>
        <dbReference type="Proteomes" id="UP000293865"/>
    </source>
</evidence>